<dbReference type="EMBL" id="BAAADE010000001">
    <property type="protein sequence ID" value="GAA0596223.1"/>
    <property type="molecule type" value="Genomic_DNA"/>
</dbReference>
<sequence>MPIKHTVRSYDEELKFLAHKIAEMGGHAERMVEQSIAAIVNADQELAQRVIADDLFLDAAEREIDDKAITIIAKRQPMAIDLREIIGAIRISADLERVGDLGKNIAKRVAAVSDTRQSVKLYRGLETLAELALTQLKEVLDAYATRSVAQINIVRDRDDEIDAMYTSIFRELLTYMMEDPRNISSCTHLLFSAKNIERIGDHATNIAETVYYIVTGQQMPAERPKEDLSHDIIVDEARKP</sequence>
<comment type="function">
    <text evidence="2">Plays a role in the regulation of phosphate uptake.</text>
</comment>
<dbReference type="InterPro" id="IPR028366">
    <property type="entry name" value="PhoU"/>
</dbReference>
<keyword evidence="2" id="KW-0813">Transport</keyword>
<keyword evidence="2" id="KW-0963">Cytoplasm</keyword>
<keyword evidence="5" id="KW-1185">Reference proteome</keyword>
<dbReference type="Pfam" id="PF01895">
    <property type="entry name" value="PhoU"/>
    <property type="match status" value="2"/>
</dbReference>
<feature type="domain" description="PhoU" evidence="3">
    <location>
        <begin position="21"/>
        <end position="109"/>
    </location>
</feature>
<comment type="subcellular location">
    <subcellularLocation>
        <location evidence="2">Cytoplasm</location>
    </subcellularLocation>
</comment>
<dbReference type="Proteomes" id="UP001424441">
    <property type="component" value="Unassembled WGS sequence"/>
</dbReference>
<keyword evidence="2" id="KW-0592">Phosphate transport</keyword>
<name>A0ABN1FRC7_9HYPH</name>
<proteinExistence type="inferred from homology"/>
<feature type="domain" description="PhoU" evidence="3">
    <location>
        <begin position="126"/>
        <end position="210"/>
    </location>
</feature>
<comment type="subunit">
    <text evidence="2">Homodimer.</text>
</comment>
<gene>
    <name evidence="4" type="primary">phoU</name>
    <name evidence="4" type="ORF">GCM10008943_09210</name>
</gene>
<comment type="similarity">
    <text evidence="1 2">Belongs to the PhoU family.</text>
</comment>
<dbReference type="PANTHER" id="PTHR42930:SF3">
    <property type="entry name" value="PHOSPHATE-SPECIFIC TRANSPORT SYSTEM ACCESSORY PROTEIN PHOU"/>
    <property type="match status" value="1"/>
</dbReference>
<dbReference type="PANTHER" id="PTHR42930">
    <property type="entry name" value="PHOSPHATE-SPECIFIC TRANSPORT SYSTEM ACCESSORY PROTEIN PHOU"/>
    <property type="match status" value="1"/>
</dbReference>
<accession>A0ABN1FRC7</accession>
<dbReference type="NCBIfam" id="TIGR02135">
    <property type="entry name" value="phoU_full"/>
    <property type="match status" value="1"/>
</dbReference>
<evidence type="ECO:0000256" key="1">
    <source>
        <dbReference type="ARBA" id="ARBA00008107"/>
    </source>
</evidence>
<evidence type="ECO:0000256" key="2">
    <source>
        <dbReference type="PIRNR" id="PIRNR003107"/>
    </source>
</evidence>
<dbReference type="InterPro" id="IPR026022">
    <property type="entry name" value="PhoU_dom"/>
</dbReference>
<evidence type="ECO:0000313" key="4">
    <source>
        <dbReference type="EMBL" id="GAA0596223.1"/>
    </source>
</evidence>
<dbReference type="InterPro" id="IPR038078">
    <property type="entry name" value="PhoU-like_sf"/>
</dbReference>
<protein>
    <recommendedName>
        <fullName evidence="2">Phosphate-specific transport system accessory protein PhoU</fullName>
    </recommendedName>
</protein>
<dbReference type="PIRSF" id="PIRSF003107">
    <property type="entry name" value="PhoU"/>
    <property type="match status" value="1"/>
</dbReference>
<dbReference type="Gene3D" id="1.20.58.220">
    <property type="entry name" value="Phosphate transport system protein phou homolog 2, domain 2"/>
    <property type="match status" value="2"/>
</dbReference>
<comment type="caution">
    <text evidence="4">The sequence shown here is derived from an EMBL/GenBank/DDBJ whole genome shotgun (WGS) entry which is preliminary data.</text>
</comment>
<dbReference type="SUPFAM" id="SSF109755">
    <property type="entry name" value="PhoU-like"/>
    <property type="match status" value="1"/>
</dbReference>
<evidence type="ECO:0000259" key="3">
    <source>
        <dbReference type="Pfam" id="PF01895"/>
    </source>
</evidence>
<evidence type="ECO:0000313" key="5">
    <source>
        <dbReference type="Proteomes" id="UP001424441"/>
    </source>
</evidence>
<dbReference type="RefSeq" id="WP_343801982.1">
    <property type="nucleotide sequence ID" value="NZ_BAAADE010000001.1"/>
</dbReference>
<reference evidence="4 5" key="1">
    <citation type="journal article" date="2019" name="Int. J. Syst. Evol. Microbiol.">
        <title>The Global Catalogue of Microorganisms (GCM) 10K type strain sequencing project: providing services to taxonomists for standard genome sequencing and annotation.</title>
        <authorList>
            <consortium name="The Broad Institute Genomics Platform"/>
            <consortium name="The Broad Institute Genome Sequencing Center for Infectious Disease"/>
            <person name="Wu L."/>
            <person name="Ma J."/>
        </authorList>
    </citation>
    <scope>NUCLEOTIDE SEQUENCE [LARGE SCALE GENOMIC DNA]</scope>
    <source>
        <strain evidence="4 5">JCM 15115</strain>
    </source>
</reference>
<organism evidence="4 5">
    <name type="scientific">Paenochrobactrum glaciei</name>
    <dbReference type="NCBI Taxonomy" id="486407"/>
    <lineage>
        <taxon>Bacteria</taxon>
        <taxon>Pseudomonadati</taxon>
        <taxon>Pseudomonadota</taxon>
        <taxon>Alphaproteobacteria</taxon>
        <taxon>Hyphomicrobiales</taxon>
        <taxon>Brucellaceae</taxon>
        <taxon>Paenochrobactrum</taxon>
    </lineage>
</organism>